<dbReference type="OrthoDB" id="6602099at2759"/>
<proteinExistence type="predicted"/>
<comment type="caution">
    <text evidence="1">The sequence shown here is derived from an EMBL/GenBank/DDBJ whole genome shotgun (WGS) entry which is preliminary data.</text>
</comment>
<organism evidence="1 2">
    <name type="scientific">Aphis craccivora</name>
    <name type="common">Cowpea aphid</name>
    <dbReference type="NCBI Taxonomy" id="307492"/>
    <lineage>
        <taxon>Eukaryota</taxon>
        <taxon>Metazoa</taxon>
        <taxon>Ecdysozoa</taxon>
        <taxon>Arthropoda</taxon>
        <taxon>Hexapoda</taxon>
        <taxon>Insecta</taxon>
        <taxon>Pterygota</taxon>
        <taxon>Neoptera</taxon>
        <taxon>Paraneoptera</taxon>
        <taxon>Hemiptera</taxon>
        <taxon>Sternorrhyncha</taxon>
        <taxon>Aphidomorpha</taxon>
        <taxon>Aphidoidea</taxon>
        <taxon>Aphididae</taxon>
        <taxon>Aphidini</taxon>
        <taxon>Aphis</taxon>
        <taxon>Aphis</taxon>
    </lineage>
</organism>
<reference evidence="1 2" key="1">
    <citation type="submission" date="2019-08" db="EMBL/GenBank/DDBJ databases">
        <title>Whole genome of Aphis craccivora.</title>
        <authorList>
            <person name="Voronova N.V."/>
            <person name="Shulinski R.S."/>
            <person name="Bandarenka Y.V."/>
            <person name="Zhorov D.G."/>
            <person name="Warner D."/>
        </authorList>
    </citation>
    <scope>NUCLEOTIDE SEQUENCE [LARGE SCALE GENOMIC DNA]</scope>
    <source>
        <strain evidence="1">180601</strain>
        <tissue evidence="1">Whole Body</tissue>
    </source>
</reference>
<accession>A0A6G0Y937</accession>
<dbReference type="AlphaFoldDB" id="A0A6G0Y937"/>
<protein>
    <submittedName>
        <fullName evidence="1">SCAN domain-containing protein 3-like</fullName>
    </submittedName>
</protein>
<keyword evidence="2" id="KW-1185">Reference proteome</keyword>
<dbReference type="EMBL" id="VUJU01005396">
    <property type="protein sequence ID" value="KAF0751357.1"/>
    <property type="molecule type" value="Genomic_DNA"/>
</dbReference>
<name>A0A6G0Y937_APHCR</name>
<dbReference type="Proteomes" id="UP000478052">
    <property type="component" value="Unassembled WGS sequence"/>
</dbReference>
<evidence type="ECO:0000313" key="2">
    <source>
        <dbReference type="Proteomes" id="UP000478052"/>
    </source>
</evidence>
<evidence type="ECO:0000313" key="1">
    <source>
        <dbReference type="EMBL" id="KAF0751357.1"/>
    </source>
</evidence>
<gene>
    <name evidence="1" type="ORF">FWK35_00025240</name>
</gene>
<sequence length="167" mass="19151">MTFLTVPLRIKAIHENRTESLKNLKVQAIKMKQASENRFCPGEVGQSVTVKIPDVDRARSDFRNIIGVILSVNNNMYEIGTKEGRLSTLYSRNQFVICKEKFLEVDDVPHTKISLREVARKVSNLGGQGYDRCTCVQKCKTRKCKCKAAERLAAMYIKMSRKQYMQQ</sequence>